<dbReference type="HOGENOM" id="CLU_630044_0_0_1"/>
<gene>
    <name evidence="1" type="ORF">CTHT_0043100</name>
</gene>
<name>G0SAQ3_CHATD</name>
<protein>
    <recommendedName>
        <fullName evidence="3">Phytanoyl-CoA dioxygenase family protein</fullName>
    </recommendedName>
</protein>
<dbReference type="Proteomes" id="UP000008066">
    <property type="component" value="Unassembled WGS sequence"/>
</dbReference>
<reference evidence="1 2" key="1">
    <citation type="journal article" date="2011" name="Cell">
        <title>Insight into structure and assembly of the nuclear pore complex by utilizing the genome of a eukaryotic thermophile.</title>
        <authorList>
            <person name="Amlacher S."/>
            <person name="Sarges P."/>
            <person name="Flemming D."/>
            <person name="van Noort V."/>
            <person name="Kunze R."/>
            <person name="Devos D.P."/>
            <person name="Arumugam M."/>
            <person name="Bork P."/>
            <person name="Hurt E."/>
        </authorList>
    </citation>
    <scope>NUCLEOTIDE SEQUENCE [LARGE SCALE GENOMIC DNA]</scope>
    <source>
        <strain evidence="2">DSM 1495 / CBS 144.50 / IMI 039719</strain>
    </source>
</reference>
<evidence type="ECO:0008006" key="3">
    <source>
        <dbReference type="Google" id="ProtNLM"/>
    </source>
</evidence>
<organism evidence="2">
    <name type="scientific">Chaetomium thermophilum (strain DSM 1495 / CBS 144.50 / IMI 039719)</name>
    <name type="common">Thermochaetoides thermophila</name>
    <dbReference type="NCBI Taxonomy" id="759272"/>
    <lineage>
        <taxon>Eukaryota</taxon>
        <taxon>Fungi</taxon>
        <taxon>Dikarya</taxon>
        <taxon>Ascomycota</taxon>
        <taxon>Pezizomycotina</taxon>
        <taxon>Sordariomycetes</taxon>
        <taxon>Sordariomycetidae</taxon>
        <taxon>Sordariales</taxon>
        <taxon>Chaetomiaceae</taxon>
        <taxon>Thermochaetoides</taxon>
    </lineage>
</organism>
<accession>G0SAQ3</accession>
<evidence type="ECO:0000313" key="2">
    <source>
        <dbReference type="Proteomes" id="UP000008066"/>
    </source>
</evidence>
<dbReference type="Pfam" id="PF05721">
    <property type="entry name" value="PhyH"/>
    <property type="match status" value="1"/>
</dbReference>
<dbReference type="RefSeq" id="XP_006694710.1">
    <property type="nucleotide sequence ID" value="XM_006694647.1"/>
</dbReference>
<dbReference type="eggNOG" id="ENOG502RXJG">
    <property type="taxonomic scope" value="Eukaryota"/>
</dbReference>
<dbReference type="PANTHER" id="PTHR40470">
    <property type="entry name" value="PHYTANOYL-COA DIOXYGENASE FAMILY PROTEIN (AFU_ORTHOLOGUE AFUA_2G15850)"/>
    <property type="match status" value="1"/>
</dbReference>
<sequence length="435" mass="48416">MSDAQSDPHPHLTSLLTKGYTLLPSLLSPSQLLALRAAASKLTTLARQGKWPHVRTLGKQFPPWDSALVARGERGIWGVQHLLHPELPLSQEEERGVFVGVYFDSRVLGVVQEVTGAQEGDLVMELMNMLVHPEGEGIRPLKGGGEGFELRWHRDDIPWTVGPEEEQALLDRQRVTVSIGGEERTVYNHAQWNIALYDDESLVVVPGSHLRSRTEVERNADPYEPNLPGMEVVKLKAGDAVFYDSNILHRGVTCSTSVYVLEPAYGAPPPTKVAYLNEFSVAAYCSLVDDSVSTMADRPFSHRLYKMLPQYHLQRRITKRDPRRICVPRPNHLLQRQQRLKRPTRPLHDRRHADPPIGAGFVFSPWKCAKEVLVAPVGREKIAGATILSQVFTLSSSELRMAVKAGGLAHKELGIEEDVLMELVKKGGREGGGET</sequence>
<proteinExistence type="predicted"/>
<dbReference type="KEGG" id="cthr:CTHT_0043100"/>
<dbReference type="GeneID" id="18258348"/>
<dbReference type="Gene3D" id="2.60.120.620">
    <property type="entry name" value="q2cbj1_9rhob like domain"/>
    <property type="match status" value="1"/>
</dbReference>
<dbReference type="InterPro" id="IPR008775">
    <property type="entry name" value="Phytyl_CoA_dOase-like"/>
</dbReference>
<evidence type="ECO:0000313" key="1">
    <source>
        <dbReference type="EMBL" id="EGS19825.1"/>
    </source>
</evidence>
<dbReference type="PANTHER" id="PTHR40470:SF1">
    <property type="entry name" value="PHYTANOYL-COA DIOXYGENASE FAMILY PROTEIN (AFU_ORTHOLOGUE AFUA_2G15850)"/>
    <property type="match status" value="1"/>
</dbReference>
<dbReference type="EMBL" id="GL988043">
    <property type="protein sequence ID" value="EGS19825.1"/>
    <property type="molecule type" value="Genomic_DNA"/>
</dbReference>
<dbReference type="OrthoDB" id="2106152at2759"/>
<dbReference type="SUPFAM" id="SSF51197">
    <property type="entry name" value="Clavaminate synthase-like"/>
    <property type="match status" value="1"/>
</dbReference>
<keyword evidence="2" id="KW-1185">Reference proteome</keyword>
<dbReference type="AlphaFoldDB" id="G0SAQ3"/>